<dbReference type="STRING" id="1137993.SAMN05660209_02811"/>
<evidence type="ECO:0000313" key="2">
    <source>
        <dbReference type="EMBL" id="SDY42657.1"/>
    </source>
</evidence>
<dbReference type="RefSeq" id="WP_091157306.1">
    <property type="nucleotide sequence ID" value="NZ_FNOT01000007.1"/>
</dbReference>
<dbReference type="EMBL" id="FNOT01000007">
    <property type="protein sequence ID" value="SDY42657.1"/>
    <property type="molecule type" value="Genomic_DNA"/>
</dbReference>
<organism evidence="2 3">
    <name type="scientific">Geodermatophilus africanus</name>
    <dbReference type="NCBI Taxonomy" id="1137993"/>
    <lineage>
        <taxon>Bacteria</taxon>
        <taxon>Bacillati</taxon>
        <taxon>Actinomycetota</taxon>
        <taxon>Actinomycetes</taxon>
        <taxon>Geodermatophilales</taxon>
        <taxon>Geodermatophilaceae</taxon>
        <taxon>Geodermatophilus</taxon>
    </lineage>
</organism>
<dbReference type="Proteomes" id="UP000198921">
    <property type="component" value="Unassembled WGS sequence"/>
</dbReference>
<evidence type="ECO:0000313" key="3">
    <source>
        <dbReference type="Proteomes" id="UP000198921"/>
    </source>
</evidence>
<dbReference type="PANTHER" id="PTHR13136:SF11">
    <property type="entry name" value="TESTIS-EXPRESSED PROTEIN 30"/>
    <property type="match status" value="1"/>
</dbReference>
<keyword evidence="3" id="KW-1185">Reference proteome</keyword>
<dbReference type="SUPFAM" id="SSF53474">
    <property type="entry name" value="alpha/beta-Hydrolases"/>
    <property type="match status" value="1"/>
</dbReference>
<feature type="domain" description="KANL3/Tex30 alpha/beta hydrolase-like" evidence="1">
    <location>
        <begin position="26"/>
        <end position="188"/>
    </location>
</feature>
<gene>
    <name evidence="2" type="ORF">SAMN05660209_02811</name>
</gene>
<dbReference type="AlphaFoldDB" id="A0A1H3JRU5"/>
<dbReference type="InterPro" id="IPR029058">
    <property type="entry name" value="AB_hydrolase_fold"/>
</dbReference>
<sequence length="225" mass="22375">MTRDVDTPLGPARVTVTEPAGATVGTLVLGHGAGGGIGSADLTAVTADAAAAGWRVLGVEQPWRVAGRRIAPAPPRLDEGWTAVLAALRDDGRLTGRLVLGGRSAGARVACRTAAALGADGVLCLAFPLHPPGRPERSRAGELTAVEVPLGVVQGERDALGRPEELAAVLTGRPGASLYAVPGDHALTRSPDVVALAAVDWLAGVAEVSPGDPAGVSGAGAARPA</sequence>
<proteinExistence type="predicted"/>
<dbReference type="InterPro" id="IPR026555">
    <property type="entry name" value="NSL3/Tex30"/>
</dbReference>
<dbReference type="Gene3D" id="3.40.50.1820">
    <property type="entry name" value="alpha/beta hydrolase"/>
    <property type="match status" value="1"/>
</dbReference>
<protein>
    <recommendedName>
        <fullName evidence="1">KANL3/Tex30 alpha/beta hydrolase-like domain-containing protein</fullName>
    </recommendedName>
</protein>
<name>A0A1H3JRU5_9ACTN</name>
<dbReference type="Pfam" id="PF20408">
    <property type="entry name" value="Abhydrolase_11"/>
    <property type="match status" value="1"/>
</dbReference>
<accession>A0A1H3JRU5</accession>
<reference evidence="3" key="1">
    <citation type="submission" date="2016-10" db="EMBL/GenBank/DDBJ databases">
        <authorList>
            <person name="Varghese N."/>
            <person name="Submissions S."/>
        </authorList>
    </citation>
    <scope>NUCLEOTIDE SEQUENCE [LARGE SCALE GENOMIC DNA]</scope>
    <source>
        <strain evidence="3">DSM 45422</strain>
    </source>
</reference>
<dbReference type="PANTHER" id="PTHR13136">
    <property type="entry name" value="TESTIS DEVELOPMENT PROTEIN PRTD"/>
    <property type="match status" value="1"/>
</dbReference>
<dbReference type="InterPro" id="IPR046879">
    <property type="entry name" value="KANL3/Tex30_Abhydrolase"/>
</dbReference>
<dbReference type="OrthoDB" id="652634at2"/>
<evidence type="ECO:0000259" key="1">
    <source>
        <dbReference type="Pfam" id="PF20408"/>
    </source>
</evidence>